<name>A0A927CYF5_9BACI</name>
<evidence type="ECO:0000313" key="2">
    <source>
        <dbReference type="Proteomes" id="UP000602076"/>
    </source>
</evidence>
<dbReference type="Proteomes" id="UP000602076">
    <property type="component" value="Unassembled WGS sequence"/>
</dbReference>
<sequence>MDLGTYTHIDDESQIAYWNARYDGFTNEDVASTLCSCCIKPVVENGENVTLFGRSQDLPSSYYPAFVLRVNEPGKYRSLGIGYTHTGGFKQTFDQIVETGVLAKEVYDVVPYLITDALNEKGLMLESNMRGDCHELDCPGTNPGAPLRMSTLNVVRYFADHCATIDDVLAACEEIDMYTPHSKVTSWHIAIAMMDATGRYGVLEFAKNKPIWHESQPGQCNFWIDQEAYNISDGSIGLGRWAALMEHYDDISCFDDMAGCMKNVWYSQLFGVDPKGMSFDPVTENVDMCVQDIIDQAQGWVKNFGITIDSQELAVMQSMADEQAREGIRWTTSYVLAPQNRYKANFLTRFVYHCLNQMPMDGLKRSGMDECSCISYVVRSNERVIRCRFFEQDEWFDLTL</sequence>
<proteinExistence type="predicted"/>
<comment type="caution">
    <text evidence="1">The sequence shown here is derived from an EMBL/GenBank/DDBJ whole genome shotgun (WGS) entry which is preliminary data.</text>
</comment>
<dbReference type="RefSeq" id="WP_190999514.1">
    <property type="nucleotide sequence ID" value="NZ_JACXSI010000050.1"/>
</dbReference>
<evidence type="ECO:0008006" key="3">
    <source>
        <dbReference type="Google" id="ProtNLM"/>
    </source>
</evidence>
<organism evidence="1 2">
    <name type="scientific">Peribacillus faecalis</name>
    <dbReference type="NCBI Taxonomy" id="2772559"/>
    <lineage>
        <taxon>Bacteria</taxon>
        <taxon>Bacillati</taxon>
        <taxon>Bacillota</taxon>
        <taxon>Bacilli</taxon>
        <taxon>Bacillales</taxon>
        <taxon>Bacillaceae</taxon>
        <taxon>Peribacillus</taxon>
    </lineage>
</organism>
<evidence type="ECO:0000313" key="1">
    <source>
        <dbReference type="EMBL" id="MBD3109978.1"/>
    </source>
</evidence>
<protein>
    <recommendedName>
        <fullName evidence="3">Linear amide C-N hydrolase</fullName>
    </recommendedName>
</protein>
<dbReference type="Gene3D" id="3.60.60.10">
    <property type="entry name" value="Penicillin V Acylase, Chain A"/>
    <property type="match status" value="1"/>
</dbReference>
<dbReference type="EMBL" id="JACXSI010000050">
    <property type="protein sequence ID" value="MBD3109978.1"/>
    <property type="molecule type" value="Genomic_DNA"/>
</dbReference>
<dbReference type="InterPro" id="IPR029055">
    <property type="entry name" value="Ntn_hydrolases_N"/>
</dbReference>
<dbReference type="AlphaFoldDB" id="A0A927CYF5"/>
<accession>A0A927CYF5</accession>
<reference evidence="1" key="1">
    <citation type="submission" date="2020-09" db="EMBL/GenBank/DDBJ databases">
        <title>Bacillus faecalis sp. nov., a moderately halophilic bacterium isolated from cow faeces.</title>
        <authorList>
            <person name="Jiang L."/>
            <person name="Lee J."/>
        </authorList>
    </citation>
    <scope>NUCLEOTIDE SEQUENCE</scope>
    <source>
        <strain evidence="1">AGMB 02131</strain>
    </source>
</reference>
<gene>
    <name evidence="1" type="ORF">IEO70_16685</name>
</gene>
<dbReference type="SUPFAM" id="SSF56235">
    <property type="entry name" value="N-terminal nucleophile aminohydrolases (Ntn hydrolases)"/>
    <property type="match status" value="1"/>
</dbReference>
<keyword evidence="2" id="KW-1185">Reference proteome</keyword>